<protein>
    <submittedName>
        <fullName evidence="1">Uncharacterized protein</fullName>
    </submittedName>
</protein>
<evidence type="ECO:0000313" key="2">
    <source>
        <dbReference type="Proteomes" id="UP000824782"/>
    </source>
</evidence>
<reference evidence="1" key="1">
    <citation type="thesis" date="2020" institute="ProQuest LLC" country="789 East Eisenhower Parkway, Ann Arbor, MI, USA">
        <title>Comparative Genomics and Chromosome Evolution.</title>
        <authorList>
            <person name="Mudd A.B."/>
        </authorList>
    </citation>
    <scope>NUCLEOTIDE SEQUENCE</scope>
    <source>
        <strain evidence="1">237g6f4</strain>
        <tissue evidence="1">Blood</tissue>
    </source>
</reference>
<keyword evidence="2" id="KW-1185">Reference proteome</keyword>
<gene>
    <name evidence="1" type="ORF">GDO81_017792</name>
</gene>
<dbReference type="EMBL" id="WNYA01000009">
    <property type="protein sequence ID" value="KAG8555735.1"/>
    <property type="molecule type" value="Genomic_DNA"/>
</dbReference>
<organism evidence="1 2">
    <name type="scientific">Engystomops pustulosus</name>
    <name type="common">Tungara frog</name>
    <name type="synonym">Physalaemus pustulosus</name>
    <dbReference type="NCBI Taxonomy" id="76066"/>
    <lineage>
        <taxon>Eukaryota</taxon>
        <taxon>Metazoa</taxon>
        <taxon>Chordata</taxon>
        <taxon>Craniata</taxon>
        <taxon>Vertebrata</taxon>
        <taxon>Euteleostomi</taxon>
        <taxon>Amphibia</taxon>
        <taxon>Batrachia</taxon>
        <taxon>Anura</taxon>
        <taxon>Neobatrachia</taxon>
        <taxon>Hyloidea</taxon>
        <taxon>Leptodactylidae</taxon>
        <taxon>Leiuperinae</taxon>
        <taxon>Engystomops</taxon>
    </lineage>
</organism>
<proteinExistence type="predicted"/>
<evidence type="ECO:0000313" key="1">
    <source>
        <dbReference type="EMBL" id="KAG8555735.1"/>
    </source>
</evidence>
<sequence>MCKHGDLRCKFSFNVIALPSSKVISSCVNVFWSSNIGSYVMSPIKGSLKVFFFFFLRYLFDARSDFDPFQQ</sequence>
<comment type="caution">
    <text evidence="1">The sequence shown here is derived from an EMBL/GenBank/DDBJ whole genome shotgun (WGS) entry which is preliminary data.</text>
</comment>
<name>A0AAV7A8U4_ENGPU</name>
<accession>A0AAV7A8U4</accession>
<dbReference type="AlphaFoldDB" id="A0AAV7A8U4"/>
<dbReference type="Proteomes" id="UP000824782">
    <property type="component" value="Unassembled WGS sequence"/>
</dbReference>